<dbReference type="PANTHER" id="PTHR43433">
    <property type="entry name" value="HYDROLASE, ALPHA/BETA FOLD FAMILY PROTEIN"/>
    <property type="match status" value="1"/>
</dbReference>
<reference evidence="2 3" key="1">
    <citation type="journal article" date="2019" name="Sci. Rep.">
        <title>Comparative genomics of chytrid fungi reveal insights into the obligate biotrophic and pathogenic lifestyle of Synchytrium endobioticum.</title>
        <authorList>
            <person name="van de Vossenberg B.T.L.H."/>
            <person name="Warris S."/>
            <person name="Nguyen H.D.T."/>
            <person name="van Gent-Pelzer M.P.E."/>
            <person name="Joly D.L."/>
            <person name="van de Geest H.C."/>
            <person name="Bonants P.J.M."/>
            <person name="Smith D.S."/>
            <person name="Levesque C.A."/>
            <person name="van der Lee T.A.J."/>
        </authorList>
    </citation>
    <scope>NUCLEOTIDE SEQUENCE [LARGE SCALE GENOMIC DNA]</scope>
    <source>
        <strain evidence="2 3">JEL517</strain>
    </source>
</reference>
<proteinExistence type="predicted"/>
<dbReference type="STRING" id="1806994.A0A507CJY7"/>
<feature type="domain" description="AB hydrolase-1" evidence="1">
    <location>
        <begin position="26"/>
        <end position="278"/>
    </location>
</feature>
<dbReference type="Proteomes" id="UP000319731">
    <property type="component" value="Unassembled WGS sequence"/>
</dbReference>
<sequence>MIVKVGKGRQEIDMYYELSGQGKRKVLFIMGFTSTCCQWKNTVRMLNERGGYECCIFDNRGVGHSGQPRGLYTTKLMARDTYELLQHLGWTEDICIVACSMGGFIAQELCLLAPKHTFKAIIMTSTASSPPMSIPPITTLLKLMIHKKGTKGVDARIRAEVAASLLIPPAWGAQPVEPHLKTASPDAMTNVEAIVQMLMYEAATKPPQSQAGYRGQFNAVFFHNVSPKRLRKLGTLSHFLVMAGSVDRILWPRNAAIIARHMKCKRILFEGKGHALHHELGDEFIDIVTSHFDSAFSELSEDKVQM</sequence>
<dbReference type="EMBL" id="QEAO01000001">
    <property type="protein sequence ID" value="TPX38185.1"/>
    <property type="molecule type" value="Genomic_DNA"/>
</dbReference>
<dbReference type="PANTHER" id="PTHR43433:SF5">
    <property type="entry name" value="AB HYDROLASE-1 DOMAIN-CONTAINING PROTEIN"/>
    <property type="match status" value="1"/>
</dbReference>
<evidence type="ECO:0000313" key="2">
    <source>
        <dbReference type="EMBL" id="TPX38185.1"/>
    </source>
</evidence>
<evidence type="ECO:0000313" key="3">
    <source>
        <dbReference type="Proteomes" id="UP000319731"/>
    </source>
</evidence>
<dbReference type="OrthoDB" id="19657at2759"/>
<accession>A0A507CJY7</accession>
<keyword evidence="3" id="KW-1185">Reference proteome</keyword>
<dbReference type="Pfam" id="PF00561">
    <property type="entry name" value="Abhydrolase_1"/>
    <property type="match status" value="1"/>
</dbReference>
<dbReference type="SUPFAM" id="SSF53474">
    <property type="entry name" value="alpha/beta-Hydrolases"/>
    <property type="match status" value="1"/>
</dbReference>
<dbReference type="AlphaFoldDB" id="A0A507CJY7"/>
<protein>
    <recommendedName>
        <fullName evidence="1">AB hydrolase-1 domain-containing protein</fullName>
    </recommendedName>
</protein>
<dbReference type="InterPro" id="IPR050471">
    <property type="entry name" value="AB_hydrolase"/>
</dbReference>
<name>A0A507CJY7_9FUNG</name>
<dbReference type="Gene3D" id="3.40.50.1820">
    <property type="entry name" value="alpha/beta hydrolase"/>
    <property type="match status" value="1"/>
</dbReference>
<dbReference type="GeneID" id="42001473"/>
<evidence type="ECO:0000259" key="1">
    <source>
        <dbReference type="Pfam" id="PF00561"/>
    </source>
</evidence>
<dbReference type="InterPro" id="IPR000073">
    <property type="entry name" value="AB_hydrolase_1"/>
</dbReference>
<dbReference type="RefSeq" id="XP_031027900.1">
    <property type="nucleotide sequence ID" value="XM_031166176.1"/>
</dbReference>
<dbReference type="InterPro" id="IPR029058">
    <property type="entry name" value="AB_hydrolase_fold"/>
</dbReference>
<gene>
    <name evidence="2" type="ORF">SmJEL517_g00246</name>
</gene>
<organism evidence="2 3">
    <name type="scientific">Synchytrium microbalum</name>
    <dbReference type="NCBI Taxonomy" id="1806994"/>
    <lineage>
        <taxon>Eukaryota</taxon>
        <taxon>Fungi</taxon>
        <taxon>Fungi incertae sedis</taxon>
        <taxon>Chytridiomycota</taxon>
        <taxon>Chytridiomycota incertae sedis</taxon>
        <taxon>Chytridiomycetes</taxon>
        <taxon>Synchytriales</taxon>
        <taxon>Synchytriaceae</taxon>
        <taxon>Synchytrium</taxon>
    </lineage>
</organism>
<comment type="caution">
    <text evidence="2">The sequence shown here is derived from an EMBL/GenBank/DDBJ whole genome shotgun (WGS) entry which is preliminary data.</text>
</comment>